<accession>A0A1F6CCZ0</accession>
<comment type="caution">
    <text evidence="4">The sequence shown here is derived from an EMBL/GenBank/DDBJ whole genome shotgun (WGS) entry which is preliminary data.</text>
</comment>
<dbReference type="GO" id="GO:0016491">
    <property type="term" value="F:oxidoreductase activity"/>
    <property type="evidence" value="ECO:0007669"/>
    <property type="project" value="UniProtKB-KW"/>
</dbReference>
<evidence type="ECO:0000313" key="4">
    <source>
        <dbReference type="EMBL" id="OGG46890.1"/>
    </source>
</evidence>
<dbReference type="Gene3D" id="3.40.50.720">
    <property type="entry name" value="NAD(P)-binding Rossmann-like Domain"/>
    <property type="match status" value="1"/>
</dbReference>
<evidence type="ECO:0008006" key="6">
    <source>
        <dbReference type="Google" id="ProtNLM"/>
    </source>
</evidence>
<evidence type="ECO:0000259" key="3">
    <source>
        <dbReference type="Pfam" id="PF02894"/>
    </source>
</evidence>
<dbReference type="InterPro" id="IPR050463">
    <property type="entry name" value="Gfo/Idh/MocA_oxidrdct_glycsds"/>
</dbReference>
<dbReference type="PANTHER" id="PTHR43818">
    <property type="entry name" value="BCDNA.GH03377"/>
    <property type="match status" value="1"/>
</dbReference>
<dbReference type="InterPro" id="IPR000683">
    <property type="entry name" value="Gfo/Idh/MocA-like_OxRdtase_N"/>
</dbReference>
<evidence type="ECO:0000256" key="1">
    <source>
        <dbReference type="ARBA" id="ARBA00023002"/>
    </source>
</evidence>
<proteinExistence type="predicted"/>
<organism evidence="4 5">
    <name type="scientific">Handelsmanbacteria sp. (strain RIFCSPLOWO2_12_FULL_64_10)</name>
    <dbReference type="NCBI Taxonomy" id="1817868"/>
    <lineage>
        <taxon>Bacteria</taxon>
        <taxon>Candidatus Handelsmaniibacteriota</taxon>
    </lineage>
</organism>
<dbReference type="SUPFAM" id="SSF51735">
    <property type="entry name" value="NAD(P)-binding Rossmann-fold domains"/>
    <property type="match status" value="1"/>
</dbReference>
<dbReference type="SUPFAM" id="SSF55347">
    <property type="entry name" value="Glyceraldehyde-3-phosphate dehydrogenase-like, C-terminal domain"/>
    <property type="match status" value="1"/>
</dbReference>
<dbReference type="PANTHER" id="PTHR43818:SF11">
    <property type="entry name" value="BCDNA.GH03377"/>
    <property type="match status" value="1"/>
</dbReference>
<protein>
    <recommendedName>
        <fullName evidence="6">Gfo/Idh/MocA-like oxidoreductase N-terminal domain-containing protein</fullName>
    </recommendedName>
</protein>
<dbReference type="Pfam" id="PF01408">
    <property type="entry name" value="GFO_IDH_MocA"/>
    <property type="match status" value="1"/>
</dbReference>
<sequence length="396" mass="43748">MPTSYRVGIIGCGNIAQRHAKAYQSVPGLDLVAGAEPHAGAARAFRQTFAIPAMYADPEEMLRRESLDVVSICTWHLLHPPQTVLASERGVKAVLCEKPMAVSLSDADRMIAACAARGVKLAIGHQRRFYPAWTEARRLIGQGAVGQPVLATGHVIDGLLNTGSHVVDGARYLLGDPKAEWVMGAVERKTDRWERDVPIEDCCLGLVAFAGGAQALIQVDLTARNEPDEFTVQGTEGVLRVGPDHLRRISAIRTDREARQMLWDAETAYAARKVGLEGAFYIAYVAQARALKAWLDEGGDYRSDGAQTRHAVELMMALYQSARNHEVVRLPLAEQDYPLSLMLAEGKLPLRYPERYDIRGPERRAWAHREAYDRLRAAGLPHPQIVAEIFKKHPTP</sequence>
<feature type="domain" description="Gfo/Idh/MocA-like oxidoreductase N-terminal" evidence="2">
    <location>
        <begin position="6"/>
        <end position="125"/>
    </location>
</feature>
<dbReference type="Gene3D" id="3.30.360.10">
    <property type="entry name" value="Dihydrodipicolinate Reductase, domain 2"/>
    <property type="match status" value="1"/>
</dbReference>
<dbReference type="InterPro" id="IPR004104">
    <property type="entry name" value="Gfo/Idh/MocA-like_OxRdtase_C"/>
</dbReference>
<dbReference type="Pfam" id="PF02894">
    <property type="entry name" value="GFO_IDH_MocA_C"/>
    <property type="match status" value="1"/>
</dbReference>
<dbReference type="GO" id="GO:0000166">
    <property type="term" value="F:nucleotide binding"/>
    <property type="evidence" value="ECO:0007669"/>
    <property type="project" value="InterPro"/>
</dbReference>
<dbReference type="InterPro" id="IPR036291">
    <property type="entry name" value="NAD(P)-bd_dom_sf"/>
</dbReference>
<dbReference type="EMBL" id="MFKF01000281">
    <property type="protein sequence ID" value="OGG46890.1"/>
    <property type="molecule type" value="Genomic_DNA"/>
</dbReference>
<name>A0A1F6CCZ0_HANXR</name>
<evidence type="ECO:0000313" key="5">
    <source>
        <dbReference type="Proteomes" id="UP000178606"/>
    </source>
</evidence>
<reference evidence="4 5" key="1">
    <citation type="journal article" date="2016" name="Nat. Commun.">
        <title>Thousands of microbial genomes shed light on interconnected biogeochemical processes in an aquifer system.</title>
        <authorList>
            <person name="Anantharaman K."/>
            <person name="Brown C.T."/>
            <person name="Hug L.A."/>
            <person name="Sharon I."/>
            <person name="Castelle C.J."/>
            <person name="Probst A.J."/>
            <person name="Thomas B.C."/>
            <person name="Singh A."/>
            <person name="Wilkins M.J."/>
            <person name="Karaoz U."/>
            <person name="Brodie E.L."/>
            <person name="Williams K.H."/>
            <person name="Hubbard S.S."/>
            <person name="Banfield J.F."/>
        </authorList>
    </citation>
    <scope>NUCLEOTIDE SEQUENCE [LARGE SCALE GENOMIC DNA]</scope>
    <source>
        <strain evidence="5">RIFCSPLOWO2_12_FULL_64_10</strain>
    </source>
</reference>
<dbReference type="AlphaFoldDB" id="A0A1F6CCZ0"/>
<gene>
    <name evidence="4" type="ORF">A3F84_28430</name>
</gene>
<dbReference type="Proteomes" id="UP000178606">
    <property type="component" value="Unassembled WGS sequence"/>
</dbReference>
<keyword evidence="1" id="KW-0560">Oxidoreductase</keyword>
<evidence type="ECO:0000259" key="2">
    <source>
        <dbReference type="Pfam" id="PF01408"/>
    </source>
</evidence>
<feature type="domain" description="Gfo/Idh/MocA-like oxidoreductase C-terminal" evidence="3">
    <location>
        <begin position="159"/>
        <end position="329"/>
    </location>
</feature>